<geneLocation type="plasmid" evidence="2 3">
    <name>pDOK1-4-5</name>
</geneLocation>
<dbReference type="EMBL" id="CP019317">
    <property type="protein sequence ID" value="APX14280.1"/>
    <property type="molecule type" value="Genomic_DNA"/>
</dbReference>
<sequence length="70" mass="7618">MRTICAATLTFFLAFITGPAYALSPFGCRALETNPALPAVEGEMACFSLSGPSFSRITVWPKKRLHLLLN</sequence>
<dbReference type="KEGG" id="tom:BWR18_20745"/>
<dbReference type="AlphaFoldDB" id="A0A1P8N1U2"/>
<gene>
    <name evidence="2" type="ORF">BWR18_20745</name>
</gene>
<evidence type="ECO:0000313" key="2">
    <source>
        <dbReference type="EMBL" id="APX14280.1"/>
    </source>
</evidence>
<evidence type="ECO:0000313" key="3">
    <source>
        <dbReference type="Proteomes" id="UP000186336"/>
    </source>
</evidence>
<reference evidence="2 3" key="1">
    <citation type="submission" date="2017-01" db="EMBL/GenBank/DDBJ databases">
        <title>Complete genome of Tateyamaria omphalii DOK1-4 isolated from seawater in Dokdo.</title>
        <authorList>
            <person name="Kim J.H."/>
            <person name="Chi W.-J."/>
        </authorList>
    </citation>
    <scope>NUCLEOTIDE SEQUENCE [LARGE SCALE GENOMIC DNA]</scope>
    <source>
        <strain evidence="2 3">DOK1-4</strain>
        <plasmid evidence="2 3">pDOK1-4-5</plasmid>
    </source>
</reference>
<evidence type="ECO:0000256" key="1">
    <source>
        <dbReference type="SAM" id="SignalP"/>
    </source>
</evidence>
<feature type="signal peptide" evidence="1">
    <location>
        <begin position="1"/>
        <end position="22"/>
    </location>
</feature>
<protein>
    <submittedName>
        <fullName evidence="2">Uncharacterized protein</fullName>
    </submittedName>
</protein>
<accession>A0A1P8N1U2</accession>
<keyword evidence="3" id="KW-1185">Reference proteome</keyword>
<proteinExistence type="predicted"/>
<name>A0A1P8N1U2_9RHOB</name>
<dbReference type="Proteomes" id="UP000186336">
    <property type="component" value="Plasmid pDOK1-4-5"/>
</dbReference>
<keyword evidence="2" id="KW-0614">Plasmid</keyword>
<feature type="chain" id="PRO_5013360747" evidence="1">
    <location>
        <begin position="23"/>
        <end position="70"/>
    </location>
</feature>
<organism evidence="2 3">
    <name type="scientific">Tateyamaria omphalii</name>
    <dbReference type="NCBI Taxonomy" id="299262"/>
    <lineage>
        <taxon>Bacteria</taxon>
        <taxon>Pseudomonadati</taxon>
        <taxon>Pseudomonadota</taxon>
        <taxon>Alphaproteobacteria</taxon>
        <taxon>Rhodobacterales</taxon>
        <taxon>Roseobacteraceae</taxon>
        <taxon>Tateyamaria</taxon>
    </lineage>
</organism>
<keyword evidence="1" id="KW-0732">Signal</keyword>